<feature type="region of interest" description="Disordered" evidence="1">
    <location>
        <begin position="65"/>
        <end position="84"/>
    </location>
</feature>
<keyword evidence="3" id="KW-1185">Reference proteome</keyword>
<reference evidence="2 3" key="3">
    <citation type="journal article" date="2010" name="Sequencing">
        <title>Complete Genome Sequence of Rothia mucilaginosa DY-18: A Clinical Isolate with Dense Meshwork-Like Structures from a Persistent Apical Periodontitis Lesion.</title>
        <authorList>
            <person name="Yamane K."/>
            <person name="Nambu T."/>
            <person name="Yamanaka T."/>
            <person name="Mashimo C."/>
            <person name="Sugimori C."/>
            <person name="Leung K.-P."/>
            <person name="Fukushima H."/>
        </authorList>
    </citation>
    <scope>NUCLEOTIDE SEQUENCE [LARGE SCALE GENOMIC DNA]</scope>
    <source>
        <strain evidence="2 3">DY-18</strain>
    </source>
</reference>
<dbReference type="AlphaFoldDB" id="D2NQE8"/>
<organism evidence="2 3">
    <name type="scientific">Rothia mucilaginosa (strain DY-18)</name>
    <name type="common">Stomatococcus mucilaginosus</name>
    <dbReference type="NCBI Taxonomy" id="680646"/>
    <lineage>
        <taxon>Bacteria</taxon>
        <taxon>Bacillati</taxon>
        <taxon>Actinomycetota</taxon>
        <taxon>Actinomycetes</taxon>
        <taxon>Micrococcales</taxon>
        <taxon>Micrococcaceae</taxon>
        <taxon>Rothia</taxon>
    </lineage>
</organism>
<dbReference type="Proteomes" id="UP000001883">
    <property type="component" value="Chromosome"/>
</dbReference>
<feature type="region of interest" description="Disordered" evidence="1">
    <location>
        <begin position="316"/>
        <end position="344"/>
    </location>
</feature>
<accession>D2NQE8</accession>
<gene>
    <name evidence="2" type="ordered locus">RMDY18_00420</name>
</gene>
<evidence type="ECO:0000313" key="2">
    <source>
        <dbReference type="EMBL" id="BAI63874.1"/>
    </source>
</evidence>
<sequence length="344" mass="35818">MGRLLVLGQPVHDAGATVALHLFGEQNRHGAGRRVGCRACRRGSVGILKLGDNLGAGCTVQVAISPPREEQNHNRQGARDEQPRADLTLVVELEECATHETAGNRAADRNPRVEPARGALIVDGQQGVHEARTEVTGGVQSVAGLTAQTDHEYGDHEAEGEGLEHVVEVEREFHTAADGRLEVHTGVQCREDQHERADHFGEGVGEIVVNSGDGAENAELNLLVGGCFPVRQVVEVDQSGADHCAEYLGDDVAGDLLPGELAERCQANGHGGVEVAAGIGVGGVDAEGDGETPAEGDGEEVVAVAFGSAKFDVGDDAAADGAHDERAEEFGEVGADGVHGVSFR</sequence>
<proteinExistence type="predicted"/>
<protein>
    <submittedName>
        <fullName evidence="2">Uncharacterized protein</fullName>
    </submittedName>
</protein>
<evidence type="ECO:0000313" key="3">
    <source>
        <dbReference type="Proteomes" id="UP000001883"/>
    </source>
</evidence>
<evidence type="ECO:0000256" key="1">
    <source>
        <dbReference type="SAM" id="MobiDB-lite"/>
    </source>
</evidence>
<dbReference type="KEGG" id="rmu:RMDY18_00420"/>
<reference evidence="3" key="1">
    <citation type="submission" date="2009-07" db="EMBL/GenBank/DDBJ databases">
        <title>Complete genome sequence of Rothia mucilaginosa DJ.</title>
        <authorList>
            <person name="Yamane K."/>
            <person name="Nambu T."/>
            <person name="Mashimo C."/>
            <person name="Sugimori C."/>
            <person name="Yamanaka T."/>
            <person name="Leung K."/>
            <person name="Fukushima H."/>
        </authorList>
    </citation>
    <scope>NUCLEOTIDE SEQUENCE [LARGE SCALE GENOMIC DNA]</scope>
    <source>
        <strain evidence="3">DY-18</strain>
    </source>
</reference>
<reference evidence="2 3" key="2">
    <citation type="journal article" date="2010" name="J Osaka Dent Univ">
        <title>Isolation and identification of Rothia mucilaginosa from persistent apical periodontitis lesions.</title>
        <authorList>
            <person name="Yamane K."/>
            <person name="Yoshida M."/>
            <person name="Fujihira T."/>
            <person name="Baba T."/>
            <person name="Tsuji N."/>
            <person name="Hayashi H."/>
            <person name="Sugimori C."/>
            <person name="Yamanaka T."/>
            <person name="Mashimo C."/>
            <person name="Nambu T."/>
            <person name="Kawai H."/>
            <person name="Fukushima H."/>
        </authorList>
    </citation>
    <scope>NUCLEOTIDE SEQUENCE [LARGE SCALE GENOMIC DNA]</scope>
    <source>
        <strain evidence="2 3">DY-18</strain>
    </source>
</reference>
<dbReference type="EMBL" id="AP011540">
    <property type="protein sequence ID" value="BAI63874.1"/>
    <property type="molecule type" value="Genomic_DNA"/>
</dbReference>
<feature type="compositionally biased region" description="Basic and acidic residues" evidence="1">
    <location>
        <begin position="67"/>
        <end position="84"/>
    </location>
</feature>
<dbReference type="HOGENOM" id="CLU_806279_0_0_11"/>
<name>D2NQE8_ROTMD</name>